<evidence type="ECO:0000313" key="2">
    <source>
        <dbReference type="Proteomes" id="UP000192448"/>
    </source>
</evidence>
<dbReference type="OrthoDB" id="4752614at2"/>
<gene>
    <name evidence="1" type="ORF">BST13_35275</name>
</gene>
<proteinExistence type="predicted"/>
<name>A0A1X0A0G4_9MYCO</name>
<keyword evidence="2" id="KW-1185">Reference proteome</keyword>
<dbReference type="AlphaFoldDB" id="A0A1X0A0G4"/>
<reference evidence="1 2" key="1">
    <citation type="submission" date="2017-02" db="EMBL/GenBank/DDBJ databases">
        <title>The new phylogeny of genus Mycobacterium.</title>
        <authorList>
            <person name="Tortoli E."/>
            <person name="Trovato A."/>
            <person name="Cirillo D.M."/>
        </authorList>
    </citation>
    <scope>NUCLEOTIDE SEQUENCE [LARGE SCALE GENOMIC DNA]</scope>
    <source>
        <strain evidence="1 2">RW6</strain>
    </source>
</reference>
<evidence type="ECO:0000313" key="1">
    <source>
        <dbReference type="EMBL" id="ORA23432.1"/>
    </source>
</evidence>
<comment type="caution">
    <text evidence="1">The sequence shown here is derived from an EMBL/GenBank/DDBJ whole genome shotgun (WGS) entry which is preliminary data.</text>
</comment>
<organism evidence="1 2">
    <name type="scientific">Mycobacterium aquaticum</name>
    <dbReference type="NCBI Taxonomy" id="1927124"/>
    <lineage>
        <taxon>Bacteria</taxon>
        <taxon>Bacillati</taxon>
        <taxon>Actinomycetota</taxon>
        <taxon>Actinomycetes</taxon>
        <taxon>Mycobacteriales</taxon>
        <taxon>Mycobacteriaceae</taxon>
        <taxon>Mycobacterium</taxon>
    </lineage>
</organism>
<sequence>MADRWETEQKRPRVELPKCSSCHRERTLNDAYDYNPLQVVTGQPLGWYSGDDGEVCPECMTKMLRG</sequence>
<accession>A0A1X0A0G4</accession>
<protein>
    <submittedName>
        <fullName evidence="1">Uncharacterized protein</fullName>
    </submittedName>
</protein>
<dbReference type="Proteomes" id="UP000192448">
    <property type="component" value="Unassembled WGS sequence"/>
</dbReference>
<dbReference type="EMBL" id="MVHF01000062">
    <property type="protein sequence ID" value="ORA23432.1"/>
    <property type="molecule type" value="Genomic_DNA"/>
</dbReference>
<dbReference type="STRING" id="1927124.BST13_35275"/>